<organism evidence="1">
    <name type="scientific">marine metagenome</name>
    <dbReference type="NCBI Taxonomy" id="408172"/>
    <lineage>
        <taxon>unclassified sequences</taxon>
        <taxon>metagenomes</taxon>
        <taxon>ecological metagenomes</taxon>
    </lineage>
</organism>
<dbReference type="AlphaFoldDB" id="A0A381RGU7"/>
<evidence type="ECO:0000313" key="1">
    <source>
        <dbReference type="EMBL" id="SUZ91042.1"/>
    </source>
</evidence>
<protein>
    <submittedName>
        <fullName evidence="1">Uncharacterized protein</fullName>
    </submittedName>
</protein>
<accession>A0A381RGU7</accession>
<reference evidence="1" key="1">
    <citation type="submission" date="2018-05" db="EMBL/GenBank/DDBJ databases">
        <authorList>
            <person name="Lanie J.A."/>
            <person name="Ng W.-L."/>
            <person name="Kazmierczak K.M."/>
            <person name="Andrzejewski T.M."/>
            <person name="Davidsen T.M."/>
            <person name="Wayne K.J."/>
            <person name="Tettelin H."/>
            <person name="Glass J.I."/>
            <person name="Rusch D."/>
            <person name="Podicherti R."/>
            <person name="Tsui H.-C.T."/>
            <person name="Winkler M.E."/>
        </authorList>
    </citation>
    <scope>NUCLEOTIDE SEQUENCE</scope>
</reference>
<proteinExistence type="predicted"/>
<name>A0A381RGU7_9ZZZZ</name>
<dbReference type="EMBL" id="UINC01001943">
    <property type="protein sequence ID" value="SUZ91042.1"/>
    <property type="molecule type" value="Genomic_DNA"/>
</dbReference>
<gene>
    <name evidence="1" type="ORF">METZ01_LOCUS43896</name>
</gene>
<sequence length="356" mass="42843">MLNIMTSEVKKLKLLNYNELARLSFEDLNKRISNKNYIDEVNTFLNDVMKNVNTLYRFDKKTTKVFLLSYLILFHTEIINNRKDDFAEKIKLYSSDLVFSFEDMFKHKLSMKTYETFNQNLQKYFVFFEKWKQRDALILIRPMLQTCYTIEGLVQQLKLKDEIDNEKIANLEKQHKNLLQNIKVIAGSKGIECYNGRKLPVFIDEKIFTDTEKVVRRAFWDVFEENIQEKNNKQVPELLKDIKKLIKEVVKDETFINDLDISINIDHISAIIDTDQFIIDNIKVYIYYLISKLEKIQQPSEDKNTKMFLENINEMINKEEKLEKILRYFFENYFQKLEKIKYLTFIIKKNIKIENI</sequence>